<dbReference type="GO" id="GO:0006633">
    <property type="term" value="P:fatty acid biosynthetic process"/>
    <property type="evidence" value="ECO:0007669"/>
    <property type="project" value="InterPro"/>
</dbReference>
<keyword evidence="2" id="KW-0012">Acyltransferase</keyword>
<sequence>MVITNAKISYICGILPSNKINNCDNELFECRIKNRIIQSSGVKNRYVLNRKNNESILNLFIKAGQHVIDELSWDKNSIKGIIVVSQTHEYRFPVTAALLQDKLGINNNCFAYDVVMGCSGYTYGLFCAMSHINVANDKILLFVGDTINDFVYPKNKSVAFLFSDGASCTALEYSKDESFKNTFMFETFGDKSHLIIARDGGNKNPINPSSFQEFIDDDGNVNIAACMQMKGVELFDFMCNTVPNSILNFMKNNNFEVVNTEKLFLHQANVFALKEIARKLDIIDKMEELMPINIHKYGNASCASIPILMSEQGKINSKNVLLSGFGVGISICSLYIAKLECSTKLLFY</sequence>
<protein>
    <submittedName>
        <fullName evidence="6">Ketoacyl-ACP synthase III</fullName>
    </submittedName>
</protein>
<dbReference type="InterPro" id="IPR016039">
    <property type="entry name" value="Thiolase-like"/>
</dbReference>
<dbReference type="GO" id="GO:0044550">
    <property type="term" value="P:secondary metabolite biosynthetic process"/>
    <property type="evidence" value="ECO:0007669"/>
    <property type="project" value="TreeGrafter"/>
</dbReference>
<dbReference type="EMBL" id="AAKFTH010000062">
    <property type="protein sequence ID" value="ECR3390006.1"/>
    <property type="molecule type" value="Genomic_DNA"/>
</dbReference>
<evidence type="ECO:0000256" key="2">
    <source>
        <dbReference type="ARBA" id="ARBA00023315"/>
    </source>
</evidence>
<dbReference type="InterPro" id="IPR013751">
    <property type="entry name" value="ACP_syn_III_N"/>
</dbReference>
<evidence type="ECO:0000313" key="8">
    <source>
        <dbReference type="EMBL" id="ECR3390006.1"/>
    </source>
</evidence>
<evidence type="ECO:0000313" key="7">
    <source>
        <dbReference type="EMBL" id="ECQ6521437.1"/>
    </source>
</evidence>
<dbReference type="Pfam" id="PF08541">
    <property type="entry name" value="ACP_syn_III_C"/>
    <property type="match status" value="1"/>
</dbReference>
<dbReference type="Gene3D" id="3.40.47.10">
    <property type="match status" value="1"/>
</dbReference>
<evidence type="ECO:0000259" key="3">
    <source>
        <dbReference type="Pfam" id="PF08541"/>
    </source>
</evidence>
<evidence type="ECO:0000256" key="1">
    <source>
        <dbReference type="ARBA" id="ARBA00022679"/>
    </source>
</evidence>
<evidence type="ECO:0000313" key="6">
    <source>
        <dbReference type="EMBL" id="ECK7582555.1"/>
    </source>
</evidence>
<organism evidence="6">
    <name type="scientific">Campylobacter jejuni</name>
    <dbReference type="NCBI Taxonomy" id="197"/>
    <lineage>
        <taxon>Bacteria</taxon>
        <taxon>Pseudomonadati</taxon>
        <taxon>Campylobacterota</taxon>
        <taxon>Epsilonproteobacteria</taxon>
        <taxon>Campylobacterales</taxon>
        <taxon>Campylobacteraceae</taxon>
        <taxon>Campylobacter</taxon>
    </lineage>
</organism>
<dbReference type="EMBL" id="AACAAG010000004">
    <property type="protein sequence ID" value="EAJ7053725.1"/>
    <property type="molecule type" value="Genomic_DNA"/>
</dbReference>
<accession>A0A5Y6PCA9</accession>
<dbReference type="GO" id="GO:0004315">
    <property type="term" value="F:3-oxoacyl-[acyl-carrier-protein] synthase activity"/>
    <property type="evidence" value="ECO:0007669"/>
    <property type="project" value="InterPro"/>
</dbReference>
<comment type="caution">
    <text evidence="6">The sequence shown here is derived from an EMBL/GenBank/DDBJ whole genome shotgun (WGS) entry which is preliminary data.</text>
</comment>
<dbReference type="SUPFAM" id="SSF53901">
    <property type="entry name" value="Thiolase-like"/>
    <property type="match status" value="2"/>
</dbReference>
<evidence type="ECO:0000313" key="5">
    <source>
        <dbReference type="EMBL" id="EAJ7053725.1"/>
    </source>
</evidence>
<dbReference type="EMBL" id="AAJDCU010000015">
    <property type="protein sequence ID" value="ECK7582555.1"/>
    <property type="molecule type" value="Genomic_DNA"/>
</dbReference>
<name>A0A5Y6PCA9_CAMJU</name>
<feature type="domain" description="Beta-ketoacyl-[acyl-carrier-protein] synthase III C-terminal" evidence="3">
    <location>
        <begin position="253"/>
        <end position="336"/>
    </location>
</feature>
<gene>
    <name evidence="8" type="ORF">F1P90_08390</name>
    <name evidence="6" type="ORF">FRQ18_07745</name>
    <name evidence="7" type="ORF">FZW03_03630</name>
    <name evidence="5" type="ORF">YO79_04400</name>
</gene>
<dbReference type="Pfam" id="PF08545">
    <property type="entry name" value="ACP_syn_III"/>
    <property type="match status" value="1"/>
</dbReference>
<dbReference type="InterPro" id="IPR013747">
    <property type="entry name" value="ACP_syn_III_C"/>
</dbReference>
<dbReference type="PANTHER" id="PTHR34069:SF3">
    <property type="entry name" value="ACYL-COA:ACYL-COA ALKYLTRANSFERASE"/>
    <property type="match status" value="1"/>
</dbReference>
<keyword evidence="1" id="KW-0808">Transferase</keyword>
<dbReference type="PANTHER" id="PTHR34069">
    <property type="entry name" value="3-OXOACYL-[ACYL-CARRIER-PROTEIN] SYNTHASE 3"/>
    <property type="match status" value="1"/>
</dbReference>
<dbReference type="RefSeq" id="WP_002924200.1">
    <property type="nucleotide sequence ID" value="NZ_AP028408.1"/>
</dbReference>
<dbReference type="AlphaFoldDB" id="A0A5Y6PCA9"/>
<dbReference type="EMBL" id="AAKCAK010000004">
    <property type="protein sequence ID" value="ECQ6521437.1"/>
    <property type="molecule type" value="Genomic_DNA"/>
</dbReference>
<evidence type="ECO:0000259" key="4">
    <source>
        <dbReference type="Pfam" id="PF08545"/>
    </source>
</evidence>
<feature type="domain" description="Beta-ketoacyl-[acyl-carrier-protein] synthase III N-terminal" evidence="4">
    <location>
        <begin position="112"/>
        <end position="178"/>
    </location>
</feature>
<reference evidence="6" key="2">
    <citation type="submission" date="2019-08" db="EMBL/GenBank/DDBJ databases">
        <authorList>
            <person name="Ashton P.M."/>
            <person name="Dallman T."/>
            <person name="Nair S."/>
            <person name="De Pinna E."/>
            <person name="Peters T."/>
            <person name="Grant K."/>
        </authorList>
    </citation>
    <scope>NUCLEOTIDE SEQUENCE</scope>
    <source>
        <strain evidence="8">137111</strain>
        <strain evidence="7">260090</strain>
        <strain evidence="6">766744</strain>
    </source>
</reference>
<proteinExistence type="predicted"/>
<reference evidence="5" key="1">
    <citation type="submission" date="2018-05" db="EMBL/GenBank/DDBJ databases">
        <authorList>
            <consortium name="PulseNet: The National Subtyping Network for Foodborne Disease Surveillance"/>
            <person name="Tarr C.L."/>
            <person name="Trees E."/>
            <person name="Katz L.S."/>
            <person name="Carleton-Romer H.A."/>
            <person name="Stroika S."/>
            <person name="Kucerova Z."/>
            <person name="Roache K.F."/>
            <person name="Sabol A.L."/>
            <person name="Besser J."/>
            <person name="Gerner-Smidt P."/>
        </authorList>
    </citation>
    <scope>NUCLEOTIDE SEQUENCE</scope>
    <source>
        <strain evidence="5">20100544</strain>
    </source>
</reference>